<comment type="caution">
    <text evidence="1">The sequence shown here is derived from an EMBL/GenBank/DDBJ whole genome shotgun (WGS) entry which is preliminary data.</text>
</comment>
<proteinExistence type="predicted"/>
<reference evidence="2" key="1">
    <citation type="journal article" date="2015" name="Nat. Genet.">
        <title>The genome and transcriptome of the zoonotic hookworm Ancylostoma ceylanicum identify infection-specific gene families.</title>
        <authorList>
            <person name="Schwarz E.M."/>
            <person name="Hu Y."/>
            <person name="Antoshechkin I."/>
            <person name="Miller M.M."/>
            <person name="Sternberg P.W."/>
            <person name="Aroian R.V."/>
        </authorList>
    </citation>
    <scope>NUCLEOTIDE SEQUENCE</scope>
    <source>
        <strain evidence="2">HY135</strain>
    </source>
</reference>
<accession>A0A016SE62</accession>
<protein>
    <submittedName>
        <fullName evidence="1">Uncharacterized protein</fullName>
    </submittedName>
</protein>
<organism evidence="1 2">
    <name type="scientific">Ancylostoma ceylanicum</name>
    <dbReference type="NCBI Taxonomy" id="53326"/>
    <lineage>
        <taxon>Eukaryota</taxon>
        <taxon>Metazoa</taxon>
        <taxon>Ecdysozoa</taxon>
        <taxon>Nematoda</taxon>
        <taxon>Chromadorea</taxon>
        <taxon>Rhabditida</taxon>
        <taxon>Rhabditina</taxon>
        <taxon>Rhabditomorpha</taxon>
        <taxon>Strongyloidea</taxon>
        <taxon>Ancylostomatidae</taxon>
        <taxon>Ancylostomatinae</taxon>
        <taxon>Ancylostoma</taxon>
    </lineage>
</organism>
<name>A0A016SE62_9BILA</name>
<evidence type="ECO:0000313" key="2">
    <source>
        <dbReference type="Proteomes" id="UP000024635"/>
    </source>
</evidence>
<evidence type="ECO:0000313" key="1">
    <source>
        <dbReference type="EMBL" id="EYB88549.1"/>
    </source>
</evidence>
<dbReference type="EMBL" id="JARK01001581">
    <property type="protein sequence ID" value="EYB88549.1"/>
    <property type="molecule type" value="Genomic_DNA"/>
</dbReference>
<dbReference type="AlphaFoldDB" id="A0A016SE62"/>
<sequence length="124" mass="13863">MRVIEEQNALECSCWILWNTLSFPTILSARFGYNSVALDFFSTSCGLSLSATIRESFCTPTPLITGLSGNQIHLKLGSCVRSLRPRLLQIVEQRSRGLQERMGRGISSAQHQNCIFGRRSGRRA</sequence>
<gene>
    <name evidence="1" type="primary">Acey_s0245.g3560</name>
    <name evidence="1" type="ORF">Y032_0245g3560</name>
</gene>
<keyword evidence="2" id="KW-1185">Reference proteome</keyword>
<dbReference type="Proteomes" id="UP000024635">
    <property type="component" value="Unassembled WGS sequence"/>
</dbReference>